<evidence type="ECO:0000256" key="4">
    <source>
        <dbReference type="SAM" id="Coils"/>
    </source>
</evidence>
<accession>A0A5C7S7W8</accession>
<keyword evidence="4" id="KW-0175">Coiled coil</keyword>
<dbReference type="PANTHER" id="PTHR30337">
    <property type="entry name" value="COMPONENT OF ATP-DEPENDENT DSDNA EXONUCLEASE"/>
    <property type="match status" value="1"/>
</dbReference>
<keyword evidence="3 6" id="KW-0269">Exonuclease</keyword>
<evidence type="ECO:0000259" key="5">
    <source>
        <dbReference type="Pfam" id="PF00149"/>
    </source>
</evidence>
<dbReference type="Proteomes" id="UP000321192">
    <property type="component" value="Unassembled WGS sequence"/>
</dbReference>
<dbReference type="RefSeq" id="WP_276661535.1">
    <property type="nucleotide sequence ID" value="NZ_SSFD01000335.1"/>
</dbReference>
<dbReference type="InterPro" id="IPR029052">
    <property type="entry name" value="Metallo-depent_PP-like"/>
</dbReference>
<organism evidence="6 7">
    <name type="scientific">Thauera aminoaromatica</name>
    <dbReference type="NCBI Taxonomy" id="164330"/>
    <lineage>
        <taxon>Bacteria</taxon>
        <taxon>Pseudomonadati</taxon>
        <taxon>Pseudomonadota</taxon>
        <taxon>Betaproteobacteria</taxon>
        <taxon>Rhodocyclales</taxon>
        <taxon>Zoogloeaceae</taxon>
        <taxon>Thauera</taxon>
    </lineage>
</organism>
<comment type="caution">
    <text evidence="6">The sequence shown here is derived from an EMBL/GenBank/DDBJ whole genome shotgun (WGS) entry which is preliminary data.</text>
</comment>
<gene>
    <name evidence="6" type="ORF">E6Q80_19815</name>
</gene>
<dbReference type="Gene3D" id="3.60.21.10">
    <property type="match status" value="1"/>
</dbReference>
<dbReference type="AlphaFoldDB" id="A0A5C7S7W8"/>
<proteinExistence type="predicted"/>
<dbReference type="PIRSF" id="PIRSF033093">
    <property type="entry name" value="UCP_ML1119"/>
    <property type="match status" value="1"/>
</dbReference>
<evidence type="ECO:0000256" key="3">
    <source>
        <dbReference type="ARBA" id="ARBA00022839"/>
    </source>
</evidence>
<dbReference type="InterPro" id="IPR014577">
    <property type="entry name" value="UCP033093_metalloPase"/>
</dbReference>
<keyword evidence="1" id="KW-0540">Nuclease</keyword>
<sequence>MPHFLHTADWQIGRQYARFAPEDALALAEARFSAVERLAGIARQEAVDAVLVAGDVFDAQTVSDRTIRRLFNAMGAYAGPWVLIPGNHDAALAESVWSRARRLGAVAPNVHLALGAQVMAFPERGFAVLPAPLTQRQTPADETAWFDHAETAPGLVRVGLAHGSVQGVLAEDIDSPNPIAADRATRAALDYLALGDWHGTRRIDARTWYSGTPEQDRFKANDPGNVLLVDIPAVGAEPEVEVRAVGRHPWIALEEKLAVASDLEGTIARLEALPELAVVDLSLSGEIHLLGRQRLEAALSVAEARFRSLRADLSGLRLQPTEDDLAALHADGYVGRVIAELREEQDGENAEVASEALAILAALLLEAQAQGAAA</sequence>
<feature type="coiled-coil region" evidence="4">
    <location>
        <begin position="253"/>
        <end position="312"/>
    </location>
</feature>
<evidence type="ECO:0000313" key="6">
    <source>
        <dbReference type="EMBL" id="TXH79757.1"/>
    </source>
</evidence>
<dbReference type="GO" id="GO:0004527">
    <property type="term" value="F:exonuclease activity"/>
    <property type="evidence" value="ECO:0007669"/>
    <property type="project" value="UniProtKB-KW"/>
</dbReference>
<dbReference type="CDD" id="cd00840">
    <property type="entry name" value="MPP_Mre11_N"/>
    <property type="match status" value="1"/>
</dbReference>
<dbReference type="InterPro" id="IPR050535">
    <property type="entry name" value="DNA_Repair-Maintenance_Comp"/>
</dbReference>
<name>A0A5C7S7W8_THASP</name>
<dbReference type="InterPro" id="IPR041796">
    <property type="entry name" value="Mre11_N"/>
</dbReference>
<dbReference type="InterPro" id="IPR004843">
    <property type="entry name" value="Calcineurin-like_PHP"/>
</dbReference>
<reference evidence="6 7" key="1">
    <citation type="submission" date="2018-09" db="EMBL/GenBank/DDBJ databases">
        <title>Metagenome Assembled Genomes from an Advanced Water Purification Facility.</title>
        <authorList>
            <person name="Stamps B.W."/>
            <person name="Spear J.R."/>
        </authorList>
    </citation>
    <scope>NUCLEOTIDE SEQUENCE [LARGE SCALE GENOMIC DNA]</scope>
    <source>
        <strain evidence="6">Bin_27_1</strain>
    </source>
</reference>
<protein>
    <submittedName>
        <fullName evidence="6">DNA repair exonuclease</fullName>
    </submittedName>
</protein>
<dbReference type="Pfam" id="PF00149">
    <property type="entry name" value="Metallophos"/>
    <property type="match status" value="1"/>
</dbReference>
<keyword evidence="2" id="KW-0378">Hydrolase</keyword>
<evidence type="ECO:0000313" key="7">
    <source>
        <dbReference type="Proteomes" id="UP000321192"/>
    </source>
</evidence>
<dbReference type="SUPFAM" id="SSF56300">
    <property type="entry name" value="Metallo-dependent phosphatases"/>
    <property type="match status" value="1"/>
</dbReference>
<evidence type="ECO:0000256" key="1">
    <source>
        <dbReference type="ARBA" id="ARBA00022722"/>
    </source>
</evidence>
<dbReference type="EMBL" id="SSFD01000335">
    <property type="protein sequence ID" value="TXH79757.1"/>
    <property type="molecule type" value="Genomic_DNA"/>
</dbReference>
<evidence type="ECO:0000256" key="2">
    <source>
        <dbReference type="ARBA" id="ARBA00022801"/>
    </source>
</evidence>
<feature type="domain" description="Calcineurin-like phosphoesterase" evidence="5">
    <location>
        <begin position="3"/>
        <end position="104"/>
    </location>
</feature>
<dbReference type="PANTHER" id="PTHR30337:SF0">
    <property type="entry name" value="NUCLEASE SBCCD SUBUNIT D"/>
    <property type="match status" value="1"/>
</dbReference>